<organism evidence="2 3">
    <name type="scientific">Magnaporthiopsis poae (strain ATCC 64411 / 73-15)</name>
    <name type="common">Kentucky bluegrass fungus</name>
    <name type="synonym">Magnaporthe poae</name>
    <dbReference type="NCBI Taxonomy" id="644358"/>
    <lineage>
        <taxon>Eukaryota</taxon>
        <taxon>Fungi</taxon>
        <taxon>Dikarya</taxon>
        <taxon>Ascomycota</taxon>
        <taxon>Pezizomycotina</taxon>
        <taxon>Sordariomycetes</taxon>
        <taxon>Sordariomycetidae</taxon>
        <taxon>Magnaporthales</taxon>
        <taxon>Magnaporthaceae</taxon>
        <taxon>Magnaporthiopsis</taxon>
    </lineage>
</organism>
<evidence type="ECO:0000313" key="1">
    <source>
        <dbReference type="EMBL" id="KLU83938.1"/>
    </source>
</evidence>
<protein>
    <submittedName>
        <fullName evidence="1 2">Uncharacterized protein</fullName>
    </submittedName>
</protein>
<dbReference type="VEuPathDB" id="FungiDB:MAPG_02987"/>
<reference evidence="1" key="3">
    <citation type="submission" date="2011-03" db="EMBL/GenBank/DDBJ databases">
        <title>Annotation of Magnaporthe poae ATCC 64411.</title>
        <authorList>
            <person name="Ma L.-J."/>
            <person name="Dead R."/>
            <person name="Young S.K."/>
            <person name="Zeng Q."/>
            <person name="Gargeya S."/>
            <person name="Fitzgerald M."/>
            <person name="Haas B."/>
            <person name="Abouelleil A."/>
            <person name="Alvarado L."/>
            <person name="Arachchi H.M."/>
            <person name="Berlin A."/>
            <person name="Brown A."/>
            <person name="Chapman S.B."/>
            <person name="Chen Z."/>
            <person name="Dunbar C."/>
            <person name="Freedman E."/>
            <person name="Gearin G."/>
            <person name="Gellesch M."/>
            <person name="Goldberg J."/>
            <person name="Griggs A."/>
            <person name="Gujja S."/>
            <person name="Heiman D."/>
            <person name="Howarth C."/>
            <person name="Larson L."/>
            <person name="Lui A."/>
            <person name="MacDonald P.J.P."/>
            <person name="Mehta T."/>
            <person name="Montmayeur A."/>
            <person name="Murphy C."/>
            <person name="Neiman D."/>
            <person name="Pearson M."/>
            <person name="Priest M."/>
            <person name="Roberts A."/>
            <person name="Saif S."/>
            <person name="Shea T."/>
            <person name="Shenoy N."/>
            <person name="Sisk P."/>
            <person name="Stolte C."/>
            <person name="Sykes S."/>
            <person name="Yandava C."/>
            <person name="Wortman J."/>
            <person name="Nusbaum C."/>
            <person name="Birren B."/>
        </authorList>
    </citation>
    <scope>NUCLEOTIDE SEQUENCE</scope>
    <source>
        <strain evidence="1">ATCC 64411</strain>
    </source>
</reference>
<dbReference type="AlphaFoldDB" id="A0A0C4DSU6"/>
<accession>A0A0C4DSU6</accession>
<gene>
    <name evidence="1" type="ORF">MAPG_02987</name>
</gene>
<dbReference type="eggNOG" id="ENOG502SS2T">
    <property type="taxonomic scope" value="Eukaryota"/>
</dbReference>
<reference evidence="3" key="1">
    <citation type="submission" date="2010-05" db="EMBL/GenBank/DDBJ databases">
        <title>The genome sequence of Magnaporthe poae strain ATCC 64411.</title>
        <authorList>
            <person name="Ma L.-J."/>
            <person name="Dead R."/>
            <person name="Young S."/>
            <person name="Zeng Q."/>
            <person name="Koehrsen M."/>
            <person name="Alvarado L."/>
            <person name="Berlin A."/>
            <person name="Chapman S.B."/>
            <person name="Chen Z."/>
            <person name="Freedman E."/>
            <person name="Gellesch M."/>
            <person name="Goldberg J."/>
            <person name="Griggs A."/>
            <person name="Gujja S."/>
            <person name="Heilman E.R."/>
            <person name="Heiman D."/>
            <person name="Hepburn T."/>
            <person name="Howarth C."/>
            <person name="Jen D."/>
            <person name="Larson L."/>
            <person name="Mehta T."/>
            <person name="Neiman D."/>
            <person name="Pearson M."/>
            <person name="Roberts A."/>
            <person name="Saif S."/>
            <person name="Shea T."/>
            <person name="Shenoy N."/>
            <person name="Sisk P."/>
            <person name="Stolte C."/>
            <person name="Sykes S."/>
            <person name="Walk T."/>
            <person name="White J."/>
            <person name="Yandava C."/>
            <person name="Haas B."/>
            <person name="Nusbaum C."/>
            <person name="Birren B."/>
        </authorList>
    </citation>
    <scope>NUCLEOTIDE SEQUENCE [LARGE SCALE GENOMIC DNA]</scope>
    <source>
        <strain evidence="3">ATCC 64411 / 73-15</strain>
    </source>
</reference>
<dbReference type="EMBL" id="ADBL01000725">
    <property type="status" value="NOT_ANNOTATED_CDS"/>
    <property type="molecule type" value="Genomic_DNA"/>
</dbReference>
<name>A0A0C4DSU6_MAGP6</name>
<sequence>MSSKTWFLPPDFTFLPDVVISLGRVIPEPRRPTAILASLGPQSENPTIPLPEVKTIVENNRAFPAETSRSFGFELLAKFIELASANGKTDVSWSASKSYSAVRHEVRTLDGAFTPAALRAITQLDEVKEHMRSGRFGKRCAYIISGIRVALDSIAVTDNRRRKLVGSVGGSGPTPAGAVPTELEVSISGSNESKEGRSFGTAPGIVFAYRLHVIRPKRGGVEAELFSDRTAFLTGEPGDDEEEEEEEMELVAVDATVARQDLDVEVDAFDEGEQLEGGYEESYIVMK</sequence>
<proteinExistence type="predicted"/>
<dbReference type="EMBL" id="GL876967">
    <property type="protein sequence ID" value="KLU83938.1"/>
    <property type="molecule type" value="Genomic_DNA"/>
</dbReference>
<reference evidence="2" key="4">
    <citation type="journal article" date="2015" name="G3 (Bethesda)">
        <title>Genome sequences of three phytopathogenic species of the Magnaporthaceae family of fungi.</title>
        <authorList>
            <person name="Okagaki L.H."/>
            <person name="Nunes C.C."/>
            <person name="Sailsbery J."/>
            <person name="Clay B."/>
            <person name="Brown D."/>
            <person name="John T."/>
            <person name="Oh Y."/>
            <person name="Young N."/>
            <person name="Fitzgerald M."/>
            <person name="Haas B.J."/>
            <person name="Zeng Q."/>
            <person name="Young S."/>
            <person name="Adiconis X."/>
            <person name="Fan L."/>
            <person name="Levin J.Z."/>
            <person name="Mitchell T.K."/>
            <person name="Okubara P.A."/>
            <person name="Farman M.L."/>
            <person name="Kohn L.M."/>
            <person name="Birren B."/>
            <person name="Ma L.-J."/>
            <person name="Dean R.A."/>
        </authorList>
    </citation>
    <scope>NUCLEOTIDE SEQUENCE</scope>
    <source>
        <strain evidence="2">ATCC 64411 / 73-15</strain>
    </source>
</reference>
<dbReference type="EnsemblFungi" id="MAPG_02987T0">
    <property type="protein sequence ID" value="MAPG_02987T0"/>
    <property type="gene ID" value="MAPG_02987"/>
</dbReference>
<dbReference type="OrthoDB" id="4500473at2759"/>
<dbReference type="Proteomes" id="UP000011715">
    <property type="component" value="Unassembled WGS sequence"/>
</dbReference>
<reference evidence="1" key="2">
    <citation type="submission" date="2010-05" db="EMBL/GenBank/DDBJ databases">
        <title>The Genome Sequence of Magnaporthe poae strain ATCC 64411.</title>
        <authorList>
            <consortium name="The Broad Institute Genome Sequencing Platform"/>
            <consortium name="Broad Institute Genome Sequencing Center for Infectious Disease"/>
            <person name="Ma L.-J."/>
            <person name="Dead R."/>
            <person name="Young S."/>
            <person name="Zeng Q."/>
            <person name="Koehrsen M."/>
            <person name="Alvarado L."/>
            <person name="Berlin A."/>
            <person name="Chapman S.B."/>
            <person name="Chen Z."/>
            <person name="Freedman E."/>
            <person name="Gellesch M."/>
            <person name="Goldberg J."/>
            <person name="Griggs A."/>
            <person name="Gujja S."/>
            <person name="Heilman E.R."/>
            <person name="Heiman D."/>
            <person name="Hepburn T."/>
            <person name="Howarth C."/>
            <person name="Jen D."/>
            <person name="Larson L."/>
            <person name="Mehta T."/>
            <person name="Neiman D."/>
            <person name="Pearson M."/>
            <person name="Roberts A."/>
            <person name="Saif S."/>
            <person name="Shea T."/>
            <person name="Shenoy N."/>
            <person name="Sisk P."/>
            <person name="Stolte C."/>
            <person name="Sykes S."/>
            <person name="Walk T."/>
            <person name="White J."/>
            <person name="Yandava C."/>
            <person name="Haas B."/>
            <person name="Nusbaum C."/>
            <person name="Birren B."/>
        </authorList>
    </citation>
    <scope>NUCLEOTIDE SEQUENCE</scope>
    <source>
        <strain evidence="1">ATCC 64411</strain>
    </source>
</reference>
<evidence type="ECO:0000313" key="3">
    <source>
        <dbReference type="Proteomes" id="UP000011715"/>
    </source>
</evidence>
<dbReference type="OMA" id="RCAYIIS"/>
<keyword evidence="3" id="KW-1185">Reference proteome</keyword>
<dbReference type="STRING" id="644358.A0A0C4DSU6"/>
<evidence type="ECO:0000313" key="2">
    <source>
        <dbReference type="EnsemblFungi" id="MAPG_02987T0"/>
    </source>
</evidence>
<reference evidence="2" key="5">
    <citation type="submission" date="2015-06" db="UniProtKB">
        <authorList>
            <consortium name="EnsemblFungi"/>
        </authorList>
    </citation>
    <scope>IDENTIFICATION</scope>
    <source>
        <strain evidence="2">ATCC 64411</strain>
    </source>
</reference>